<evidence type="ECO:0000256" key="2">
    <source>
        <dbReference type="ARBA" id="ARBA00022729"/>
    </source>
</evidence>
<dbReference type="NCBIfam" id="TIGR02148">
    <property type="entry name" value="Fibro_Slime"/>
    <property type="match status" value="1"/>
</dbReference>
<proteinExistence type="inferred from homology"/>
<dbReference type="PROSITE" id="PS51820">
    <property type="entry name" value="PA14"/>
    <property type="match status" value="1"/>
</dbReference>
<name>N6Y692_THASP</name>
<dbReference type="RefSeq" id="WP_004302433.1">
    <property type="nucleotide sequence ID" value="NZ_AMXD01000022.1"/>
</dbReference>
<evidence type="ECO:0000313" key="6">
    <source>
        <dbReference type="EMBL" id="ENO87110.1"/>
    </source>
</evidence>
<dbReference type="Proteomes" id="UP000013042">
    <property type="component" value="Unassembled WGS sequence"/>
</dbReference>
<feature type="domain" description="PA14" evidence="5">
    <location>
        <begin position="97"/>
        <end position="251"/>
    </location>
</feature>
<protein>
    <submittedName>
        <fullName evidence="6">Fibro-slime family protein</fullName>
    </submittedName>
</protein>
<evidence type="ECO:0000313" key="7">
    <source>
        <dbReference type="Proteomes" id="UP000013042"/>
    </source>
</evidence>
<keyword evidence="2 4" id="KW-0732">Signal</keyword>
<evidence type="ECO:0000256" key="4">
    <source>
        <dbReference type="SAM" id="SignalP"/>
    </source>
</evidence>
<evidence type="ECO:0000259" key="5">
    <source>
        <dbReference type="PROSITE" id="PS51820"/>
    </source>
</evidence>
<gene>
    <name evidence="6" type="ORF">C665_05708</name>
</gene>
<comment type="similarity">
    <text evidence="1">Belongs to the prespore-cell-inducing factor family.</text>
</comment>
<dbReference type="Pfam" id="PF07691">
    <property type="entry name" value="PA14"/>
    <property type="match status" value="1"/>
</dbReference>
<accession>N6Y692</accession>
<dbReference type="PANTHER" id="PTHR31137">
    <property type="entry name" value="PROTEIN PSIB-RELATED-RELATED"/>
    <property type="match status" value="1"/>
</dbReference>
<evidence type="ECO:0000256" key="1">
    <source>
        <dbReference type="ARBA" id="ARBA00008709"/>
    </source>
</evidence>
<comment type="caution">
    <text evidence="6">The sequence shown here is derived from an EMBL/GenBank/DDBJ whole genome shotgun (WGS) entry which is preliminary data.</text>
</comment>
<reference evidence="6 7" key="1">
    <citation type="submission" date="2012-09" db="EMBL/GenBank/DDBJ databases">
        <title>Draft Genome Sequences of 6 Strains from Genus Thauera.</title>
        <authorList>
            <person name="Liu B."/>
            <person name="Shapleigh J.P."/>
            <person name="Frostegard A.H."/>
        </authorList>
    </citation>
    <scope>NUCLEOTIDE SEQUENCE [LARGE SCALE GENOMIC DNA]</scope>
    <source>
        <strain evidence="6 7">S2</strain>
    </source>
</reference>
<sequence length="273" mass="28049">MIMQVKPLCAALTLAVLASTASAATTTLSGTIRDFCAPSITGTTGATTCTQLADFEGAIPGVVPNMTGTTLSGGLPVAGANIVAGASTAANFAKWYVDSPGYNLSQAFSLTLGETTPGSGVYSYASSSFFPIDGQLFGNQGRGHNYHFTLHLEGQLSFADPTAAADNSFSFTGDDDLWVFVNGIRFIDLGGVHGAASASFTEETLKTAGLAPGTAYDLDIFFAERHTSESNFNITTSFAITPPSNNVPEPGGLALLALGLAGLGAIRRRSRVG</sequence>
<dbReference type="AlphaFoldDB" id="N6Y692"/>
<dbReference type="InterPro" id="IPR011874">
    <property type="entry name" value="Fibro_Slime"/>
</dbReference>
<dbReference type="InterPro" id="IPR037524">
    <property type="entry name" value="PA14/GLEYA"/>
</dbReference>
<dbReference type="GO" id="GO:0005576">
    <property type="term" value="C:extracellular region"/>
    <property type="evidence" value="ECO:0007669"/>
    <property type="project" value="TreeGrafter"/>
</dbReference>
<feature type="chain" id="PRO_5004128633" evidence="4">
    <location>
        <begin position="24"/>
        <end position="273"/>
    </location>
</feature>
<dbReference type="NCBIfam" id="TIGR02595">
    <property type="entry name" value="PEP_CTERM"/>
    <property type="match status" value="1"/>
</dbReference>
<dbReference type="Pfam" id="PF07589">
    <property type="entry name" value="PEP-CTERM"/>
    <property type="match status" value="1"/>
</dbReference>
<feature type="signal peptide" evidence="4">
    <location>
        <begin position="1"/>
        <end position="23"/>
    </location>
</feature>
<dbReference type="InterPro" id="IPR013424">
    <property type="entry name" value="Ice-binding_C"/>
</dbReference>
<dbReference type="EMBL" id="AMXD01000022">
    <property type="protein sequence ID" value="ENO87110.1"/>
    <property type="molecule type" value="Genomic_DNA"/>
</dbReference>
<keyword evidence="3" id="KW-0325">Glycoprotein</keyword>
<dbReference type="InterPro" id="IPR011658">
    <property type="entry name" value="PA14_dom"/>
</dbReference>
<organism evidence="6 7">
    <name type="scientific">Thauera aminoaromatica S2</name>
    <dbReference type="NCBI Taxonomy" id="1234381"/>
    <lineage>
        <taxon>Bacteria</taxon>
        <taxon>Pseudomonadati</taxon>
        <taxon>Pseudomonadota</taxon>
        <taxon>Betaproteobacteria</taxon>
        <taxon>Rhodocyclales</taxon>
        <taxon>Zoogloeaceae</taxon>
        <taxon>Thauera</taxon>
    </lineage>
</organism>
<dbReference type="InterPro" id="IPR051154">
    <property type="entry name" value="Prespore-cell_inducing_factor"/>
</dbReference>
<evidence type="ECO:0000256" key="3">
    <source>
        <dbReference type="ARBA" id="ARBA00023180"/>
    </source>
</evidence>